<accession>A0ACB8Z0Y5</accession>
<keyword evidence="2" id="KW-1185">Reference proteome</keyword>
<protein>
    <submittedName>
        <fullName evidence="1">Uncharacterized protein</fullName>
    </submittedName>
</protein>
<evidence type="ECO:0000313" key="2">
    <source>
        <dbReference type="Proteomes" id="UP001055811"/>
    </source>
</evidence>
<evidence type="ECO:0000313" key="1">
    <source>
        <dbReference type="EMBL" id="KAI3691238.1"/>
    </source>
</evidence>
<dbReference type="EMBL" id="CM042017">
    <property type="protein sequence ID" value="KAI3691238.1"/>
    <property type="molecule type" value="Genomic_DNA"/>
</dbReference>
<dbReference type="Proteomes" id="UP001055811">
    <property type="component" value="Linkage Group LG09"/>
</dbReference>
<sequence>MGGGNAPRENGIINLAGGKSSSAVDLTDKISFLLHQGLKSMVLMERGLLQRKKIASTTVPLPDVIPVQI</sequence>
<reference evidence="2" key="1">
    <citation type="journal article" date="2022" name="Mol. Ecol. Resour.">
        <title>The genomes of chicory, endive, great burdock and yacon provide insights into Asteraceae palaeo-polyploidization history and plant inulin production.</title>
        <authorList>
            <person name="Fan W."/>
            <person name="Wang S."/>
            <person name="Wang H."/>
            <person name="Wang A."/>
            <person name="Jiang F."/>
            <person name="Liu H."/>
            <person name="Zhao H."/>
            <person name="Xu D."/>
            <person name="Zhang Y."/>
        </authorList>
    </citation>
    <scope>NUCLEOTIDE SEQUENCE [LARGE SCALE GENOMIC DNA]</scope>
    <source>
        <strain evidence="2">cv. Punajuju</strain>
    </source>
</reference>
<name>A0ACB8Z0Y5_CICIN</name>
<organism evidence="1 2">
    <name type="scientific">Cichorium intybus</name>
    <name type="common">Chicory</name>
    <dbReference type="NCBI Taxonomy" id="13427"/>
    <lineage>
        <taxon>Eukaryota</taxon>
        <taxon>Viridiplantae</taxon>
        <taxon>Streptophyta</taxon>
        <taxon>Embryophyta</taxon>
        <taxon>Tracheophyta</taxon>
        <taxon>Spermatophyta</taxon>
        <taxon>Magnoliopsida</taxon>
        <taxon>eudicotyledons</taxon>
        <taxon>Gunneridae</taxon>
        <taxon>Pentapetalae</taxon>
        <taxon>asterids</taxon>
        <taxon>campanulids</taxon>
        <taxon>Asterales</taxon>
        <taxon>Asteraceae</taxon>
        <taxon>Cichorioideae</taxon>
        <taxon>Cichorieae</taxon>
        <taxon>Cichoriinae</taxon>
        <taxon>Cichorium</taxon>
    </lineage>
</organism>
<comment type="caution">
    <text evidence="1">The sequence shown here is derived from an EMBL/GenBank/DDBJ whole genome shotgun (WGS) entry which is preliminary data.</text>
</comment>
<gene>
    <name evidence="1" type="ORF">L2E82_49487</name>
</gene>
<proteinExistence type="predicted"/>
<reference evidence="1 2" key="2">
    <citation type="journal article" date="2022" name="Mol. Ecol. Resour.">
        <title>The genomes of chicory, endive, great burdock and yacon provide insights into Asteraceae paleo-polyploidization history and plant inulin production.</title>
        <authorList>
            <person name="Fan W."/>
            <person name="Wang S."/>
            <person name="Wang H."/>
            <person name="Wang A."/>
            <person name="Jiang F."/>
            <person name="Liu H."/>
            <person name="Zhao H."/>
            <person name="Xu D."/>
            <person name="Zhang Y."/>
        </authorList>
    </citation>
    <scope>NUCLEOTIDE SEQUENCE [LARGE SCALE GENOMIC DNA]</scope>
    <source>
        <strain evidence="2">cv. Punajuju</strain>
        <tissue evidence="1">Leaves</tissue>
    </source>
</reference>